<evidence type="ECO:0000259" key="4">
    <source>
        <dbReference type="SMART" id="SM00014"/>
    </source>
</evidence>
<dbReference type="SUPFAM" id="SSF48317">
    <property type="entry name" value="Acid phosphatase/Vanadium-dependent haloperoxidase"/>
    <property type="match status" value="1"/>
</dbReference>
<feature type="compositionally biased region" description="Basic and acidic residues" evidence="2">
    <location>
        <begin position="77"/>
        <end position="86"/>
    </location>
</feature>
<gene>
    <name evidence="5" type="ORF">DDF67_12085</name>
</gene>
<dbReference type="SMART" id="SM00014">
    <property type="entry name" value="acidPPc"/>
    <property type="match status" value="1"/>
</dbReference>
<comment type="catalytic activity">
    <reaction evidence="1">
        <text>a phosphate monoester + H2O = an alcohol + phosphate</text>
        <dbReference type="Rhea" id="RHEA:15017"/>
        <dbReference type="ChEBI" id="CHEBI:15377"/>
        <dbReference type="ChEBI" id="CHEBI:30879"/>
        <dbReference type="ChEBI" id="CHEBI:43474"/>
        <dbReference type="ChEBI" id="CHEBI:67140"/>
        <dbReference type="EC" id="3.1.3.2"/>
    </reaction>
</comment>
<dbReference type="PRINTS" id="PR00483">
    <property type="entry name" value="BACPHPHTASE"/>
</dbReference>
<comment type="caution">
    <text evidence="5">The sequence shown here is derived from an EMBL/GenBank/DDBJ whole genome shotgun (WGS) entry which is preliminary data.</text>
</comment>
<dbReference type="OrthoDB" id="9805301at2"/>
<reference evidence="5 6" key="1">
    <citation type="submission" date="2018-04" db="EMBL/GenBank/DDBJ databases">
        <title>The genome sequence of Caulobacter sp. 744.</title>
        <authorList>
            <person name="Gao J."/>
            <person name="Sun J."/>
        </authorList>
    </citation>
    <scope>NUCLEOTIDE SEQUENCE [LARGE SCALE GENOMIC DNA]</scope>
    <source>
        <strain evidence="5 6">774</strain>
    </source>
</reference>
<evidence type="ECO:0000313" key="5">
    <source>
        <dbReference type="EMBL" id="PVM89551.1"/>
    </source>
</evidence>
<organism evidence="5 6">
    <name type="scientific">Caulobacter endophyticus</name>
    <dbReference type="NCBI Taxonomy" id="2172652"/>
    <lineage>
        <taxon>Bacteria</taxon>
        <taxon>Pseudomonadati</taxon>
        <taxon>Pseudomonadota</taxon>
        <taxon>Alphaproteobacteria</taxon>
        <taxon>Caulobacterales</taxon>
        <taxon>Caulobacteraceae</taxon>
        <taxon>Caulobacter</taxon>
    </lineage>
</organism>
<dbReference type="GO" id="GO:0030288">
    <property type="term" value="C:outer membrane-bounded periplasmic space"/>
    <property type="evidence" value="ECO:0007669"/>
    <property type="project" value="InterPro"/>
</dbReference>
<dbReference type="PIRSF" id="PIRSF000897">
    <property type="entry name" value="Acid_Ptase_ClsA"/>
    <property type="match status" value="1"/>
</dbReference>
<comment type="similarity">
    <text evidence="1">Belongs to the class A bacterial acid phosphatase family.</text>
</comment>
<keyword evidence="3" id="KW-0732">Signal</keyword>
<dbReference type="InterPro" id="IPR036938">
    <property type="entry name" value="PAP2/HPO_sf"/>
</dbReference>
<feature type="region of interest" description="Disordered" evidence="2">
    <location>
        <begin position="66"/>
        <end position="86"/>
    </location>
</feature>
<dbReference type="Pfam" id="PF01569">
    <property type="entry name" value="PAP2"/>
    <property type="match status" value="1"/>
</dbReference>
<proteinExistence type="inferred from homology"/>
<feature type="chain" id="PRO_5015420116" description="Acid phosphatase" evidence="3">
    <location>
        <begin position="35"/>
        <end position="274"/>
    </location>
</feature>
<name>A0A2T9K189_9CAUL</name>
<dbReference type="EMBL" id="QDKQ01000041">
    <property type="protein sequence ID" value="PVM89551.1"/>
    <property type="molecule type" value="Genomic_DNA"/>
</dbReference>
<dbReference type="CDD" id="cd03397">
    <property type="entry name" value="PAP2_acid_phosphatase"/>
    <property type="match status" value="1"/>
</dbReference>
<dbReference type="InterPro" id="IPR000326">
    <property type="entry name" value="PAP2/HPO"/>
</dbReference>
<dbReference type="Gene3D" id="1.20.144.10">
    <property type="entry name" value="Phosphatidic acid phosphatase type 2/haloperoxidase"/>
    <property type="match status" value="1"/>
</dbReference>
<accession>A0A2T9K189</accession>
<evidence type="ECO:0000256" key="2">
    <source>
        <dbReference type="SAM" id="MobiDB-lite"/>
    </source>
</evidence>
<dbReference type="PROSITE" id="PS51257">
    <property type="entry name" value="PROKAR_LIPOPROTEIN"/>
    <property type="match status" value="1"/>
</dbReference>
<protein>
    <recommendedName>
        <fullName evidence="1">Acid phosphatase</fullName>
        <ecNumber evidence="1">3.1.3.2</ecNumber>
    </recommendedName>
</protein>
<feature type="domain" description="Phosphatidic acid phosphatase type 2/haloperoxidase" evidence="4">
    <location>
        <begin position="131"/>
        <end position="244"/>
    </location>
</feature>
<feature type="signal peptide" evidence="3">
    <location>
        <begin position="1"/>
        <end position="34"/>
    </location>
</feature>
<dbReference type="GO" id="GO:0003993">
    <property type="term" value="F:acid phosphatase activity"/>
    <property type="evidence" value="ECO:0007669"/>
    <property type="project" value="UniProtKB-EC"/>
</dbReference>
<dbReference type="AlphaFoldDB" id="A0A2T9K189"/>
<dbReference type="Proteomes" id="UP000245073">
    <property type="component" value="Unassembled WGS sequence"/>
</dbReference>
<evidence type="ECO:0000256" key="1">
    <source>
        <dbReference type="PIRNR" id="PIRNR000897"/>
    </source>
</evidence>
<keyword evidence="1" id="KW-0378">Hydrolase</keyword>
<dbReference type="EC" id="3.1.3.2" evidence="1"/>
<dbReference type="InterPro" id="IPR001011">
    <property type="entry name" value="Acid_Pase_classA_bac"/>
</dbReference>
<keyword evidence="6" id="KW-1185">Reference proteome</keyword>
<evidence type="ECO:0000256" key="3">
    <source>
        <dbReference type="SAM" id="SignalP"/>
    </source>
</evidence>
<sequence length="274" mass="28354">MMRISSLALVGAPISAVMLLAACAPLSGQSPAQAQGKTYAQAGGSTTWTKPPKGYLTLAEPFDAPGVVGPPPAPDSPRGKADRAAYDDSRKLAGTPAWDKAIADADLSGANGFKSFSCAAKVTISPEKTPILANLLLRMTDDAGTIYRPAKQAFSRPRPPVGNSKPICVPREKWIETEGSYPSGHALIGWSWGLVLAELVPDRAAQLTARGREFGDSRVVCGVHFPSDLEAGRLLGGAMVSRLHADPAFAADLEKAKAEIAASRAGGPPAGCGA</sequence>
<evidence type="ECO:0000313" key="6">
    <source>
        <dbReference type="Proteomes" id="UP000245073"/>
    </source>
</evidence>